<dbReference type="Pfam" id="PF13480">
    <property type="entry name" value="Acetyltransf_6"/>
    <property type="match status" value="1"/>
</dbReference>
<sequence length="327" mass="38564">MDIKIFNSVEHIDEEWECMVENHPFLKRKYLRLLEETNPCEAKYYLVTGEEGRKYCFVSYKLKLNIFTYSKLKLEIPVTVIGIPASVSASGYFCDDEKVVLKVLKVIKGIKIILNSNDKFNKLKRGRTLPDCIMNLPWTSFEEYLKSMKGTHRYRYNKVKNQGKSLKAKTLEYHDEFSEELYRLYENVYFKSNFKLEKLPIHFFKKNGADTTVFSLGEKPVGFVQTFKEEDVFYFLFGGINYDLNKEHSLYFNMLYHIISMAIKSGAKQVKMGQTAEDAKLRLGCRLEEKYLYVHSSSRLLNRVIQYVVPLFSYRYNLESYHVFADN</sequence>
<dbReference type="AlphaFoldDB" id="A0A644ZTN4"/>
<dbReference type="Gene3D" id="3.40.630.30">
    <property type="match status" value="1"/>
</dbReference>
<accession>A0A644ZTN4</accession>
<dbReference type="EMBL" id="VSSQ01010361">
    <property type="protein sequence ID" value="MPM44127.1"/>
    <property type="molecule type" value="Genomic_DNA"/>
</dbReference>
<reference evidence="2" key="1">
    <citation type="submission" date="2019-08" db="EMBL/GenBank/DDBJ databases">
        <authorList>
            <person name="Kucharzyk K."/>
            <person name="Murdoch R.W."/>
            <person name="Higgins S."/>
            <person name="Loffler F."/>
        </authorList>
    </citation>
    <scope>NUCLEOTIDE SEQUENCE</scope>
</reference>
<evidence type="ECO:0000313" key="2">
    <source>
        <dbReference type="EMBL" id="MPM44127.1"/>
    </source>
</evidence>
<dbReference type="SUPFAM" id="SSF55729">
    <property type="entry name" value="Acyl-CoA N-acyltransferases (Nat)"/>
    <property type="match status" value="1"/>
</dbReference>
<organism evidence="2">
    <name type="scientific">bioreactor metagenome</name>
    <dbReference type="NCBI Taxonomy" id="1076179"/>
    <lineage>
        <taxon>unclassified sequences</taxon>
        <taxon>metagenomes</taxon>
        <taxon>ecological metagenomes</taxon>
    </lineage>
</organism>
<name>A0A644ZTN4_9ZZZZ</name>
<evidence type="ECO:0000259" key="1">
    <source>
        <dbReference type="Pfam" id="PF13480"/>
    </source>
</evidence>
<protein>
    <recommendedName>
        <fullName evidence="1">BioF2-like acetyltransferase domain-containing protein</fullName>
    </recommendedName>
</protein>
<proteinExistence type="predicted"/>
<dbReference type="InterPro" id="IPR016181">
    <property type="entry name" value="Acyl_CoA_acyltransferase"/>
</dbReference>
<gene>
    <name evidence="2" type="ORF">SDC9_90805</name>
</gene>
<feature type="domain" description="BioF2-like acetyltransferase" evidence="1">
    <location>
        <begin position="203"/>
        <end position="280"/>
    </location>
</feature>
<comment type="caution">
    <text evidence="2">The sequence shown here is derived from an EMBL/GenBank/DDBJ whole genome shotgun (WGS) entry which is preliminary data.</text>
</comment>
<dbReference type="InterPro" id="IPR038740">
    <property type="entry name" value="BioF2-like_GNAT_dom"/>
</dbReference>